<keyword evidence="3" id="KW-1185">Reference proteome</keyword>
<dbReference type="EMBL" id="CP013480">
    <property type="protein sequence ID" value="ALS61270.1"/>
    <property type="molecule type" value="Genomic_DNA"/>
</dbReference>
<gene>
    <name evidence="2" type="ORF">AT302_17310</name>
</gene>
<organism evidence="2 3">
    <name type="scientific">Pandoraea norimbergensis</name>
    <dbReference type="NCBI Taxonomy" id="93219"/>
    <lineage>
        <taxon>Bacteria</taxon>
        <taxon>Pseudomonadati</taxon>
        <taxon>Pseudomonadota</taxon>
        <taxon>Betaproteobacteria</taxon>
        <taxon>Burkholderiales</taxon>
        <taxon>Burkholderiaceae</taxon>
        <taxon>Pandoraea</taxon>
    </lineage>
</organism>
<proteinExistence type="predicted"/>
<evidence type="ECO:0000313" key="2">
    <source>
        <dbReference type="EMBL" id="ALS61270.1"/>
    </source>
</evidence>
<protein>
    <submittedName>
        <fullName evidence="2">Uncharacterized protein</fullName>
    </submittedName>
</protein>
<dbReference type="Proteomes" id="UP000060277">
    <property type="component" value="Chromosome"/>
</dbReference>
<feature type="region of interest" description="Disordered" evidence="1">
    <location>
        <begin position="171"/>
        <end position="190"/>
    </location>
</feature>
<accession>A0ABN4JLQ4</accession>
<name>A0ABN4JLQ4_9BURK</name>
<evidence type="ECO:0000313" key="3">
    <source>
        <dbReference type="Proteomes" id="UP000060277"/>
    </source>
</evidence>
<feature type="region of interest" description="Disordered" evidence="1">
    <location>
        <begin position="1"/>
        <end position="23"/>
    </location>
</feature>
<sequence>MFVDPTLVPTEPAMPPSPARPRKSRASCAQWIAQAPVRIADIVDIVGIGNVVPGRPSWRFMAFCALSALSALCVLHAPHAHAQGIPPATGAPADPFHQPCVEIRVTPRADGPVLPSSQPQAPRIKPIKPFKRYIDLDDRCANLPEFAPTRDTDTTSVWYVSMPVHAAHESHATHAVPATSPGVTLPTVAS</sequence>
<evidence type="ECO:0000256" key="1">
    <source>
        <dbReference type="SAM" id="MobiDB-lite"/>
    </source>
</evidence>
<reference evidence="3" key="1">
    <citation type="submission" date="2015-12" db="EMBL/GenBank/DDBJ databases">
        <title>Complete genome sequence of Pandoraea norimbergensis DSM 11628.</title>
        <authorList>
            <person name="Ee R."/>
            <person name="Lim Y.-L."/>
            <person name="Yong D."/>
            <person name="Yin W.-F."/>
            <person name="Chan K.-G."/>
        </authorList>
    </citation>
    <scope>NUCLEOTIDE SEQUENCE [LARGE SCALE GENOMIC DNA]</scope>
    <source>
        <strain evidence="3">DSM 11628</strain>
    </source>
</reference>